<evidence type="ECO:0000313" key="5">
    <source>
        <dbReference type="Proteomes" id="UP000070700"/>
    </source>
</evidence>
<evidence type="ECO:0000256" key="3">
    <source>
        <dbReference type="ARBA" id="ARBA00023002"/>
    </source>
</evidence>
<dbReference type="InParanoid" id="A0A194X2P4"/>
<proteinExistence type="inferred from homology"/>
<dbReference type="EMBL" id="KQ947421">
    <property type="protein sequence ID" value="KUJ14107.1"/>
    <property type="molecule type" value="Genomic_DNA"/>
</dbReference>
<dbReference type="AlphaFoldDB" id="A0A194X2P4"/>
<dbReference type="SUPFAM" id="SSF51735">
    <property type="entry name" value="NAD(P)-binding Rossmann-fold domains"/>
    <property type="match status" value="1"/>
</dbReference>
<evidence type="ECO:0000313" key="4">
    <source>
        <dbReference type="EMBL" id="KUJ14107.1"/>
    </source>
</evidence>
<dbReference type="GO" id="GO:0016491">
    <property type="term" value="F:oxidoreductase activity"/>
    <property type="evidence" value="ECO:0007669"/>
    <property type="project" value="UniProtKB-KW"/>
</dbReference>
<dbReference type="InterPro" id="IPR036291">
    <property type="entry name" value="NAD(P)-bd_dom_sf"/>
</dbReference>
<protein>
    <submittedName>
        <fullName evidence="4">NAD(P)-binding protein</fullName>
    </submittedName>
</protein>
<reference evidence="4 5" key="1">
    <citation type="submission" date="2015-10" db="EMBL/GenBank/DDBJ databases">
        <title>Full genome of DAOMC 229536 Phialocephala scopiformis, a fungal endophyte of spruce producing the potent anti-insectan compound rugulosin.</title>
        <authorList>
            <consortium name="DOE Joint Genome Institute"/>
            <person name="Walker A.K."/>
            <person name="Frasz S.L."/>
            <person name="Seifert K.A."/>
            <person name="Miller J.D."/>
            <person name="Mondo S.J."/>
            <person name="Labutti K."/>
            <person name="Lipzen A."/>
            <person name="Dockter R."/>
            <person name="Kennedy M."/>
            <person name="Grigoriev I.V."/>
            <person name="Spatafora J.W."/>
        </authorList>
    </citation>
    <scope>NUCLEOTIDE SEQUENCE [LARGE SCALE GENOMIC DNA]</scope>
    <source>
        <strain evidence="4 5">CBS 120377</strain>
    </source>
</reference>
<dbReference type="InterPro" id="IPR057571">
    <property type="entry name" value="SDR_PhqE-like"/>
</dbReference>
<evidence type="ECO:0000256" key="2">
    <source>
        <dbReference type="ARBA" id="ARBA00022857"/>
    </source>
</evidence>
<keyword evidence="2" id="KW-0521">NADP</keyword>
<dbReference type="GeneID" id="28827456"/>
<dbReference type="PANTHER" id="PTHR43477">
    <property type="entry name" value="DIHYDROANTICAPSIN 7-DEHYDROGENASE"/>
    <property type="match status" value="1"/>
</dbReference>
<organism evidence="4 5">
    <name type="scientific">Mollisia scopiformis</name>
    <name type="common">Conifer needle endophyte fungus</name>
    <name type="synonym">Phialocephala scopiformis</name>
    <dbReference type="NCBI Taxonomy" id="149040"/>
    <lineage>
        <taxon>Eukaryota</taxon>
        <taxon>Fungi</taxon>
        <taxon>Dikarya</taxon>
        <taxon>Ascomycota</taxon>
        <taxon>Pezizomycotina</taxon>
        <taxon>Leotiomycetes</taxon>
        <taxon>Helotiales</taxon>
        <taxon>Mollisiaceae</taxon>
        <taxon>Mollisia</taxon>
    </lineage>
</organism>
<accession>A0A194X2P4</accession>
<dbReference type="Pfam" id="PF23441">
    <property type="entry name" value="SDR"/>
    <property type="match status" value="1"/>
</dbReference>
<dbReference type="PRINTS" id="PR00081">
    <property type="entry name" value="GDHRDH"/>
</dbReference>
<dbReference type="Proteomes" id="UP000070700">
    <property type="component" value="Unassembled WGS sequence"/>
</dbReference>
<dbReference type="Gene3D" id="3.40.50.720">
    <property type="entry name" value="NAD(P)-binding Rossmann-like Domain"/>
    <property type="match status" value="1"/>
</dbReference>
<sequence length="255" mass="27119">MPPILKHHVLIVGGTSGIGFAVAELALASGCTVAIASSNPTRISSAIIRLQASFLDKKSLISGHEIDLQTPDIEARLTTLFDAVTSNKSKLLNHIVFTAGRIPKLKPLPEMDIISTLNLTQSSLSAPLALGKLAPPYLVPSYSSSITLTGGRVADKPLPNYTLFSFYASGLHGLVKSLAFDLAPIRVNMASPGATVTEMWGPEEVREMMAKKVGETALLGKVGSAEEVAEGYVYFMRDWNVTGEVLRSEGGAILQ</sequence>
<dbReference type="RefSeq" id="XP_018068462.1">
    <property type="nucleotide sequence ID" value="XM_018217730.1"/>
</dbReference>
<comment type="similarity">
    <text evidence="1">Belongs to the short-chain dehydrogenases/reductases (SDR) family.</text>
</comment>
<name>A0A194X2P4_MOLSC</name>
<dbReference type="PANTHER" id="PTHR43477:SF1">
    <property type="entry name" value="DIHYDROANTICAPSIN 7-DEHYDROGENASE"/>
    <property type="match status" value="1"/>
</dbReference>
<dbReference type="OrthoDB" id="294295at2759"/>
<dbReference type="CDD" id="cd05233">
    <property type="entry name" value="SDR_c"/>
    <property type="match status" value="1"/>
</dbReference>
<evidence type="ECO:0000256" key="1">
    <source>
        <dbReference type="ARBA" id="ARBA00006484"/>
    </source>
</evidence>
<dbReference type="InterPro" id="IPR051122">
    <property type="entry name" value="SDR_DHRS6-like"/>
</dbReference>
<gene>
    <name evidence="4" type="ORF">LY89DRAFT_709066</name>
</gene>
<keyword evidence="3" id="KW-0560">Oxidoreductase</keyword>
<dbReference type="InterPro" id="IPR002347">
    <property type="entry name" value="SDR_fam"/>
</dbReference>
<keyword evidence="5" id="KW-1185">Reference proteome</keyword>
<dbReference type="KEGG" id="psco:LY89DRAFT_709066"/>